<accession>A0A9D4QX71</accession>
<reference evidence="1" key="1">
    <citation type="journal article" date="2019" name="bioRxiv">
        <title>The Genome of the Zebra Mussel, Dreissena polymorpha: A Resource for Invasive Species Research.</title>
        <authorList>
            <person name="McCartney M.A."/>
            <person name="Auch B."/>
            <person name="Kono T."/>
            <person name="Mallez S."/>
            <person name="Zhang Y."/>
            <person name="Obille A."/>
            <person name="Becker A."/>
            <person name="Abrahante J.E."/>
            <person name="Garbe J."/>
            <person name="Badalamenti J.P."/>
            <person name="Herman A."/>
            <person name="Mangelson H."/>
            <person name="Liachko I."/>
            <person name="Sullivan S."/>
            <person name="Sone E.D."/>
            <person name="Koren S."/>
            <person name="Silverstein K.A.T."/>
            <person name="Beckman K.B."/>
            <person name="Gohl D.M."/>
        </authorList>
    </citation>
    <scope>NUCLEOTIDE SEQUENCE</scope>
    <source>
        <strain evidence="1">Duluth1</strain>
        <tissue evidence="1">Whole animal</tissue>
    </source>
</reference>
<evidence type="ECO:0000313" key="1">
    <source>
        <dbReference type="EMBL" id="KAH3846869.1"/>
    </source>
</evidence>
<keyword evidence="2" id="KW-1185">Reference proteome</keyword>
<sequence length="74" mass="8448">MTNVLCQHIEFADDACLYNSDTDINKAIQYTNTDLEKINQWCKNWNMSIAPDKITVLLVGKELQATDKLNLNSN</sequence>
<dbReference type="AlphaFoldDB" id="A0A9D4QX71"/>
<reference evidence="1" key="2">
    <citation type="submission" date="2020-11" db="EMBL/GenBank/DDBJ databases">
        <authorList>
            <person name="McCartney M.A."/>
            <person name="Auch B."/>
            <person name="Kono T."/>
            <person name="Mallez S."/>
            <person name="Becker A."/>
            <person name="Gohl D.M."/>
            <person name="Silverstein K.A.T."/>
            <person name="Koren S."/>
            <person name="Bechman K.B."/>
            <person name="Herman A."/>
            <person name="Abrahante J.E."/>
            <person name="Garbe J."/>
        </authorList>
    </citation>
    <scope>NUCLEOTIDE SEQUENCE</scope>
    <source>
        <strain evidence="1">Duluth1</strain>
        <tissue evidence="1">Whole animal</tissue>
    </source>
</reference>
<proteinExistence type="predicted"/>
<protein>
    <recommendedName>
        <fullName evidence="3">Reverse transcriptase domain-containing protein</fullName>
    </recommendedName>
</protein>
<evidence type="ECO:0008006" key="3">
    <source>
        <dbReference type="Google" id="ProtNLM"/>
    </source>
</evidence>
<dbReference type="EMBL" id="JAIWYP010000003">
    <property type="protein sequence ID" value="KAH3846869.1"/>
    <property type="molecule type" value="Genomic_DNA"/>
</dbReference>
<organism evidence="1 2">
    <name type="scientific">Dreissena polymorpha</name>
    <name type="common">Zebra mussel</name>
    <name type="synonym">Mytilus polymorpha</name>
    <dbReference type="NCBI Taxonomy" id="45954"/>
    <lineage>
        <taxon>Eukaryota</taxon>
        <taxon>Metazoa</taxon>
        <taxon>Spiralia</taxon>
        <taxon>Lophotrochozoa</taxon>
        <taxon>Mollusca</taxon>
        <taxon>Bivalvia</taxon>
        <taxon>Autobranchia</taxon>
        <taxon>Heteroconchia</taxon>
        <taxon>Euheterodonta</taxon>
        <taxon>Imparidentia</taxon>
        <taxon>Neoheterodontei</taxon>
        <taxon>Myida</taxon>
        <taxon>Dreissenoidea</taxon>
        <taxon>Dreissenidae</taxon>
        <taxon>Dreissena</taxon>
    </lineage>
</organism>
<name>A0A9D4QX71_DREPO</name>
<comment type="caution">
    <text evidence="1">The sequence shown here is derived from an EMBL/GenBank/DDBJ whole genome shotgun (WGS) entry which is preliminary data.</text>
</comment>
<gene>
    <name evidence="1" type="ORF">DPMN_089176</name>
</gene>
<evidence type="ECO:0000313" key="2">
    <source>
        <dbReference type="Proteomes" id="UP000828390"/>
    </source>
</evidence>
<dbReference type="Proteomes" id="UP000828390">
    <property type="component" value="Unassembled WGS sequence"/>
</dbReference>